<keyword evidence="3" id="KW-1185">Reference proteome</keyword>
<dbReference type="OrthoDB" id="3032860at2759"/>
<sequence>MSHSKTDAAYNAVPVLDGSNYTRWAQIMELYLLSRSMWQIVDGKISKPSDGDKLEAWNEKSDSAKGLILLKIREDLRNVHMKSDAPKIWADLKTAYGATSDSQIYSWFCEWYRFSIPGSQSPQKEFAHWDLLVSKLKAASVEIPEKMLAMQLVATMPPVYSNIVPLMVADINKKELTVEKVKSYMLTEWERKQKPGKKALANRISAVQRKGNAPLFHQQQKASQPTASSSKQRADQPQQQQQQKKEKRQRAGRSKKGKGKGKAKANAADTGSDSESDAPNADNLFASLSLADRIQPATTTSSVADKLSPEEINFKRIQKNLAQMATPIGKKTTSKGSSYQNNPFSLPFEVQPPINSLEYDPARSQAHYDAVHTPDFRSHFAFPPLTFPPRVIQGVTDDLGTPYSKIPKAPIASGSGYTPNYSIGLPRLRGGNSKKSTDPRPPPKAKSTVTLISGRGAISRTVAENSPVQQKETPPSVYPCVEKSRKVAESLEVVKTTETMKTLERANFDSEEQMAPTDEVAMVEMQEIEARDEALFTEDEDEDAVSICSVPRSRKRSRSLSQDTEEPNSKSDNLDPSIVADFGRTEKPRLGTHGPAAMPELTYEEFATMPFVDSPFLVEKLGMGYDETNVVPGKVWYKENVQSDEVIETVWKRSFWITGQLNDFWDDYKKGHHQGKIIRFCPDAYGEVVDNDDMQPEGGFIKPAEYVAVYRSTGLYLDYGKKPISEPRKGYYWLWLPESKMWNEVMKQSIGTFTYDEVQYRQDCSEDSIMGSGD</sequence>
<evidence type="ECO:0000313" key="2">
    <source>
        <dbReference type="EMBL" id="KAJ2921492.1"/>
    </source>
</evidence>
<evidence type="ECO:0000313" key="3">
    <source>
        <dbReference type="Proteomes" id="UP001140091"/>
    </source>
</evidence>
<protein>
    <recommendedName>
        <fullName evidence="4">DUF4219 domain-containing protein</fullName>
    </recommendedName>
</protein>
<feature type="region of interest" description="Disordered" evidence="1">
    <location>
        <begin position="534"/>
        <end position="578"/>
    </location>
</feature>
<dbReference type="PANTHER" id="PTHR37610:SF40">
    <property type="entry name" value="OS01G0909600 PROTEIN"/>
    <property type="match status" value="1"/>
</dbReference>
<evidence type="ECO:0000256" key="1">
    <source>
        <dbReference type="SAM" id="MobiDB-lite"/>
    </source>
</evidence>
<organism evidence="2 3">
    <name type="scientific">Candolleomyces eurysporus</name>
    <dbReference type="NCBI Taxonomy" id="2828524"/>
    <lineage>
        <taxon>Eukaryota</taxon>
        <taxon>Fungi</taxon>
        <taxon>Dikarya</taxon>
        <taxon>Basidiomycota</taxon>
        <taxon>Agaricomycotina</taxon>
        <taxon>Agaricomycetes</taxon>
        <taxon>Agaricomycetidae</taxon>
        <taxon>Agaricales</taxon>
        <taxon>Agaricineae</taxon>
        <taxon>Psathyrellaceae</taxon>
        <taxon>Candolleomyces</taxon>
    </lineage>
</organism>
<gene>
    <name evidence="2" type="ORF">H1R20_g15604</name>
</gene>
<feature type="compositionally biased region" description="Acidic residues" evidence="1">
    <location>
        <begin position="535"/>
        <end position="544"/>
    </location>
</feature>
<feature type="region of interest" description="Disordered" evidence="1">
    <location>
        <begin position="416"/>
        <end position="448"/>
    </location>
</feature>
<comment type="caution">
    <text evidence="2">The sequence shown here is derived from an EMBL/GenBank/DDBJ whole genome shotgun (WGS) entry which is preliminary data.</text>
</comment>
<feature type="compositionally biased region" description="Polar residues" evidence="1">
    <location>
        <begin position="217"/>
        <end position="230"/>
    </location>
</feature>
<proteinExistence type="predicted"/>
<name>A0A9W8IR82_9AGAR</name>
<dbReference type="AlphaFoldDB" id="A0A9W8IR82"/>
<accession>A0A9W8IR82</accession>
<dbReference type="Pfam" id="PF14223">
    <property type="entry name" value="Retrotran_gag_2"/>
    <property type="match status" value="1"/>
</dbReference>
<dbReference type="EMBL" id="JANBPK010001593">
    <property type="protein sequence ID" value="KAJ2921492.1"/>
    <property type="molecule type" value="Genomic_DNA"/>
</dbReference>
<feature type="compositionally biased region" description="Basic residues" evidence="1">
    <location>
        <begin position="245"/>
        <end position="263"/>
    </location>
</feature>
<feature type="non-terminal residue" evidence="2">
    <location>
        <position position="774"/>
    </location>
</feature>
<reference evidence="2" key="1">
    <citation type="submission" date="2022-06" db="EMBL/GenBank/DDBJ databases">
        <title>Genome Sequence of Candolleomyces eurysporus.</title>
        <authorList>
            <person name="Buettner E."/>
        </authorList>
    </citation>
    <scope>NUCLEOTIDE SEQUENCE</scope>
    <source>
        <strain evidence="2">VTCC 930004</strain>
    </source>
</reference>
<dbReference type="Proteomes" id="UP001140091">
    <property type="component" value="Unassembled WGS sequence"/>
</dbReference>
<evidence type="ECO:0008006" key="4">
    <source>
        <dbReference type="Google" id="ProtNLM"/>
    </source>
</evidence>
<dbReference type="PANTHER" id="PTHR37610">
    <property type="entry name" value="CCHC-TYPE DOMAIN-CONTAINING PROTEIN"/>
    <property type="match status" value="1"/>
</dbReference>
<feature type="region of interest" description="Disordered" evidence="1">
    <location>
        <begin position="213"/>
        <end position="280"/>
    </location>
</feature>